<dbReference type="Pfam" id="PF00126">
    <property type="entry name" value="HTH_1"/>
    <property type="match status" value="1"/>
</dbReference>
<keyword evidence="3 9" id="KW-0238">DNA-binding</keyword>
<evidence type="ECO:0000256" key="3">
    <source>
        <dbReference type="ARBA" id="ARBA00023125"/>
    </source>
</evidence>
<dbReference type="SUPFAM" id="SSF53850">
    <property type="entry name" value="Periplasmic binding protein-like II"/>
    <property type="match status" value="1"/>
</dbReference>
<dbReference type="STRING" id="464029.SAMN02982989_4412"/>
<dbReference type="Gene3D" id="1.10.10.10">
    <property type="entry name" value="Winged helix-like DNA-binding domain superfamily/Winged helix DNA-binding domain"/>
    <property type="match status" value="1"/>
</dbReference>
<dbReference type="InterPro" id="IPR036388">
    <property type="entry name" value="WH-like_DNA-bd_sf"/>
</dbReference>
<dbReference type="Gene3D" id="3.40.190.10">
    <property type="entry name" value="Periplasmic binding protein-like II"/>
    <property type="match status" value="2"/>
</dbReference>
<dbReference type="InterPro" id="IPR000847">
    <property type="entry name" value="LysR_HTH_N"/>
</dbReference>
<dbReference type="Proteomes" id="UP000192903">
    <property type="component" value="Unassembled WGS sequence"/>
</dbReference>
<name>A0A1X7GU27_9HYPH</name>
<gene>
    <name evidence="9" type="ORF">SAMN02982989_4412</name>
</gene>
<comment type="function">
    <text evidence="5">Transcriptional regulator of the ttuABCDE tartrate utilization operon.</text>
</comment>
<evidence type="ECO:0000256" key="2">
    <source>
        <dbReference type="ARBA" id="ARBA00023015"/>
    </source>
</evidence>
<keyword evidence="2" id="KW-0805">Transcription regulation</keyword>
<feature type="domain" description="HTH lysR-type" evidence="8">
    <location>
        <begin position="5"/>
        <end position="62"/>
    </location>
</feature>
<dbReference type="Pfam" id="PF03466">
    <property type="entry name" value="LysR_substrate"/>
    <property type="match status" value="1"/>
</dbReference>
<dbReference type="PANTHER" id="PTHR30579">
    <property type="entry name" value="TRANSCRIPTIONAL REGULATOR"/>
    <property type="match status" value="1"/>
</dbReference>
<evidence type="ECO:0000256" key="4">
    <source>
        <dbReference type="ARBA" id="ARBA00023163"/>
    </source>
</evidence>
<reference evidence="10" key="1">
    <citation type="submission" date="2017-04" db="EMBL/GenBank/DDBJ databases">
        <authorList>
            <person name="Varghese N."/>
            <person name="Submissions S."/>
        </authorList>
    </citation>
    <scope>NUCLEOTIDE SEQUENCE [LARGE SCALE GENOMIC DNA]</scope>
    <source>
        <strain evidence="10">B4P</strain>
    </source>
</reference>
<protein>
    <recommendedName>
        <fullName evidence="6">HTH-type transcriptional regulator TtuA</fullName>
    </recommendedName>
    <alternativeName>
        <fullName evidence="7">Tartrate utilization transcriptional regulator</fullName>
    </alternativeName>
</protein>
<dbReference type="RefSeq" id="WP_085424984.1">
    <property type="nucleotide sequence ID" value="NZ_FXAF01000011.1"/>
</dbReference>
<dbReference type="AlphaFoldDB" id="A0A1X7GU27"/>
<dbReference type="PRINTS" id="PR00039">
    <property type="entry name" value="HTHLYSR"/>
</dbReference>
<dbReference type="PANTHER" id="PTHR30579:SF7">
    <property type="entry name" value="HTH-TYPE TRANSCRIPTIONAL REGULATOR LRHA-RELATED"/>
    <property type="match status" value="1"/>
</dbReference>
<evidence type="ECO:0000256" key="5">
    <source>
        <dbReference type="ARBA" id="ARBA00054626"/>
    </source>
</evidence>
<dbReference type="EMBL" id="FXAF01000011">
    <property type="protein sequence ID" value="SMF74705.1"/>
    <property type="molecule type" value="Genomic_DNA"/>
</dbReference>
<dbReference type="GO" id="GO:0003700">
    <property type="term" value="F:DNA-binding transcription factor activity"/>
    <property type="evidence" value="ECO:0007669"/>
    <property type="project" value="InterPro"/>
</dbReference>
<accession>A0A1X7GU27</accession>
<dbReference type="GO" id="GO:0003677">
    <property type="term" value="F:DNA binding"/>
    <property type="evidence" value="ECO:0007669"/>
    <property type="project" value="UniProtKB-KW"/>
</dbReference>
<dbReference type="InterPro" id="IPR005119">
    <property type="entry name" value="LysR_subst-bd"/>
</dbReference>
<dbReference type="PROSITE" id="PS50931">
    <property type="entry name" value="HTH_LYSR"/>
    <property type="match status" value="1"/>
</dbReference>
<evidence type="ECO:0000313" key="9">
    <source>
        <dbReference type="EMBL" id="SMF74705.1"/>
    </source>
</evidence>
<sequence length="288" mass="31803">MALPLESDLLRSFLVVAETRNVTKAAMKLGRTQSAVSMQVKRLEEIVGRPLFERGPRGVYLTEEGVRLEPYARRIVGLVDETTALMQATPLDGTLRIGIPEEYSQTVLPRALAAFAERHPATEVTVECGYTSQQLQALESGELDLAIIFDWNNDKSGEVLAIDPTVWVASTAHEAHLQRPVPIAVYRRSDWCREFAIRSLERHAIDYRIAFTCETSGALRSAVSAGLGVAPLSRSSIPAGCRELTQEDGFPPVDFSRVLLKRKAYRSRPAVDALAETIKKAFVPLGWA</sequence>
<proteinExistence type="inferred from homology"/>
<organism evidence="9 10">
    <name type="scientific">Xaviernesmea oryzae</name>
    <dbReference type="NCBI Taxonomy" id="464029"/>
    <lineage>
        <taxon>Bacteria</taxon>
        <taxon>Pseudomonadati</taxon>
        <taxon>Pseudomonadota</taxon>
        <taxon>Alphaproteobacteria</taxon>
        <taxon>Hyphomicrobiales</taxon>
        <taxon>Rhizobiaceae</taxon>
        <taxon>Rhizobium/Agrobacterium group</taxon>
        <taxon>Xaviernesmea</taxon>
    </lineage>
</organism>
<evidence type="ECO:0000313" key="10">
    <source>
        <dbReference type="Proteomes" id="UP000192903"/>
    </source>
</evidence>
<evidence type="ECO:0000259" key="8">
    <source>
        <dbReference type="PROSITE" id="PS50931"/>
    </source>
</evidence>
<keyword evidence="10" id="KW-1185">Reference proteome</keyword>
<dbReference type="InterPro" id="IPR036390">
    <property type="entry name" value="WH_DNA-bd_sf"/>
</dbReference>
<comment type="similarity">
    <text evidence="1">Belongs to the LysR transcriptional regulatory family.</text>
</comment>
<keyword evidence="4" id="KW-0804">Transcription</keyword>
<dbReference type="OrthoDB" id="8097684at2"/>
<evidence type="ECO:0000256" key="6">
    <source>
        <dbReference type="ARBA" id="ARBA00067332"/>
    </source>
</evidence>
<evidence type="ECO:0000256" key="7">
    <source>
        <dbReference type="ARBA" id="ARBA00083243"/>
    </source>
</evidence>
<dbReference type="SUPFAM" id="SSF46785">
    <property type="entry name" value="Winged helix' DNA-binding domain"/>
    <property type="match status" value="1"/>
</dbReference>
<dbReference type="FunFam" id="1.10.10.10:FF:000001">
    <property type="entry name" value="LysR family transcriptional regulator"/>
    <property type="match status" value="1"/>
</dbReference>
<evidence type="ECO:0000256" key="1">
    <source>
        <dbReference type="ARBA" id="ARBA00009437"/>
    </source>
</evidence>
<dbReference type="InterPro" id="IPR050176">
    <property type="entry name" value="LTTR"/>
</dbReference>